<dbReference type="Proteomes" id="UP000273807">
    <property type="component" value="Unassembled WGS sequence"/>
</dbReference>
<evidence type="ECO:0000259" key="1">
    <source>
        <dbReference type="PROSITE" id="PS51819"/>
    </source>
</evidence>
<keyword evidence="3" id="KW-1185">Reference proteome</keyword>
<comment type="caution">
    <text evidence="2">The sequence shown here is derived from an EMBL/GenBank/DDBJ whole genome shotgun (WGS) entry which is preliminary data.</text>
</comment>
<feature type="domain" description="VOC" evidence="1">
    <location>
        <begin position="10"/>
        <end position="129"/>
    </location>
</feature>
<dbReference type="InterPro" id="IPR029068">
    <property type="entry name" value="Glyas_Bleomycin-R_OHBP_Dase"/>
</dbReference>
<dbReference type="PANTHER" id="PTHR33993">
    <property type="entry name" value="GLYOXALASE-RELATED"/>
    <property type="match status" value="1"/>
</dbReference>
<name>A0A3N0C9V9_9MICC</name>
<proteinExistence type="predicted"/>
<reference evidence="2 3" key="1">
    <citation type="submission" date="2018-10" db="EMBL/GenBank/DDBJ databases">
        <title>Genome sequencing of Arthrobacter oryzae TNB02.</title>
        <authorList>
            <person name="Cho Y.-J."/>
            <person name="Cho A."/>
            <person name="Kim O.-S."/>
        </authorList>
    </citation>
    <scope>NUCLEOTIDE SEQUENCE [LARGE SCALE GENOMIC DNA]</scope>
    <source>
        <strain evidence="2 3">TNB02</strain>
    </source>
</reference>
<dbReference type="OrthoDB" id="9793039at2"/>
<organism evidence="2 3">
    <name type="scientific">Arthrobacter oryzae</name>
    <dbReference type="NCBI Taxonomy" id="409290"/>
    <lineage>
        <taxon>Bacteria</taxon>
        <taxon>Bacillati</taxon>
        <taxon>Actinomycetota</taxon>
        <taxon>Actinomycetes</taxon>
        <taxon>Micrococcales</taxon>
        <taxon>Micrococcaceae</taxon>
        <taxon>Arthrobacter</taxon>
    </lineage>
</organism>
<dbReference type="RefSeq" id="WP_123253761.1">
    <property type="nucleotide sequence ID" value="NZ_RBED01000023.1"/>
</dbReference>
<evidence type="ECO:0000313" key="3">
    <source>
        <dbReference type="Proteomes" id="UP000273807"/>
    </source>
</evidence>
<dbReference type="SUPFAM" id="SSF54593">
    <property type="entry name" value="Glyoxalase/Bleomycin resistance protein/Dihydroxybiphenyl dioxygenase"/>
    <property type="match status" value="2"/>
</dbReference>
<evidence type="ECO:0000313" key="2">
    <source>
        <dbReference type="EMBL" id="RNL60240.1"/>
    </source>
</evidence>
<dbReference type="InterPro" id="IPR037523">
    <property type="entry name" value="VOC_core"/>
</dbReference>
<accession>A0A3N0C9V9</accession>
<dbReference type="Pfam" id="PF18029">
    <property type="entry name" value="Glyoxalase_6"/>
    <property type="match status" value="1"/>
</dbReference>
<dbReference type="InterPro" id="IPR004360">
    <property type="entry name" value="Glyas_Fos-R_dOase_dom"/>
</dbReference>
<dbReference type="Gene3D" id="3.10.180.10">
    <property type="entry name" value="2,3-Dihydroxybiphenyl 1,2-Dioxygenase, domain 1"/>
    <property type="match status" value="2"/>
</dbReference>
<dbReference type="EMBL" id="RBED01000023">
    <property type="protein sequence ID" value="RNL60240.1"/>
    <property type="molecule type" value="Genomic_DNA"/>
</dbReference>
<dbReference type="PANTHER" id="PTHR33993:SF14">
    <property type="entry name" value="GB|AAF24581.1"/>
    <property type="match status" value="1"/>
</dbReference>
<protein>
    <submittedName>
        <fullName evidence="2">VOC family protein</fullName>
    </submittedName>
</protein>
<dbReference type="AlphaFoldDB" id="A0A3N0C9V9"/>
<gene>
    <name evidence="2" type="ORF">D7003_01590</name>
</gene>
<dbReference type="InterPro" id="IPR052164">
    <property type="entry name" value="Anthracycline_SecMetBiosynth"/>
</dbReference>
<dbReference type="Pfam" id="PF00903">
    <property type="entry name" value="Glyoxalase"/>
    <property type="match status" value="1"/>
</dbReference>
<feature type="domain" description="VOC" evidence="1">
    <location>
        <begin position="143"/>
        <end position="260"/>
    </location>
</feature>
<sequence>MTAHAGSDAADAYWTDFRTTDVEAAKSFYAAVFGWRFEEYVARHGSTYFLACLADGLVTIFAPYISGQDPADMNGRWNVYFATGDVREFVDGLAHSGGVLESEPAVLDDAGEMVFFSPPGGGNTGAWHPWRRFRSARSEDPGAVAWIELLTPEPQAAVAFFQQQFGHEVTEYPQDDGGTYSTLLANGTEVAGIAAVPAGSEGILDPGWQVYFGVSSVAESVAAAVAAGAVVLLEPDGTEEGGTIATLRDPQGAVFNLLEL</sequence>
<dbReference type="PROSITE" id="PS51819">
    <property type="entry name" value="VOC"/>
    <property type="match status" value="2"/>
</dbReference>
<dbReference type="InterPro" id="IPR041581">
    <property type="entry name" value="Glyoxalase_6"/>
</dbReference>